<evidence type="ECO:0000256" key="3">
    <source>
        <dbReference type="ARBA" id="ARBA00022448"/>
    </source>
</evidence>
<proteinExistence type="inferred from homology"/>
<dbReference type="Gene3D" id="3.40.190.10">
    <property type="entry name" value="Periplasmic binding protein-like II"/>
    <property type="match status" value="1"/>
</dbReference>
<keyword evidence="4 5" id="KW-0732">Signal</keyword>
<evidence type="ECO:0000313" key="6">
    <source>
        <dbReference type="EMBL" id="MCE5170948.1"/>
    </source>
</evidence>
<dbReference type="Pfam" id="PF01547">
    <property type="entry name" value="SBP_bac_1"/>
    <property type="match status" value="1"/>
</dbReference>
<evidence type="ECO:0000256" key="2">
    <source>
        <dbReference type="ARBA" id="ARBA00008520"/>
    </source>
</evidence>
<accession>A0ABS8YKH4</accession>
<dbReference type="InterPro" id="IPR006059">
    <property type="entry name" value="SBP"/>
</dbReference>
<dbReference type="Proteomes" id="UP001199916">
    <property type="component" value="Unassembled WGS sequence"/>
</dbReference>
<feature type="signal peptide" evidence="5">
    <location>
        <begin position="1"/>
        <end position="27"/>
    </location>
</feature>
<sequence>MRRTGKRKAAVLLLLSTVLLISGCFGNKPVQDELSGEGNGKLKVYYPYVEDFHIKYGQLFNSQYPDIEIEVIQSWDEGEGEPNELSPLEKLQRMIERQKPDVLVLNLDEYDQLSSMGKLYDLESAFKQDQFDLDGYAPGLIDMLRERGNGSLFGLAPTLRASFLYYNADMFKDMHIDPPVDKMPWKELFELAARFHNGRTDEDTSYGLMDNEASDVLRGVAAAMNLQLFDAEGKQVMLQSEGWKQAFQLTADAIRNKAVSVRPPQQDGDPGSRYILAMNKFVNGELPMIINDSSFAAHIGGSSKMNWGMVTAPIDPARVDESASTYATQIFAIAADSTNKRDAWELVKFMNGAAMAKVISRTGISELPARTGYIPRGLERGAESIYMLKPAKYRANEPWKKNIPESFYQAYSSLVNEALQSVTDNEQSVDEALAELQQKAQVELELARRNR</sequence>
<dbReference type="InterPro" id="IPR050490">
    <property type="entry name" value="Bact_solute-bd_prot1"/>
</dbReference>
<organism evidence="6 7">
    <name type="scientific">Paenibacillus profundus</name>
    <dbReference type="NCBI Taxonomy" id="1173085"/>
    <lineage>
        <taxon>Bacteria</taxon>
        <taxon>Bacillati</taxon>
        <taxon>Bacillota</taxon>
        <taxon>Bacilli</taxon>
        <taxon>Bacillales</taxon>
        <taxon>Paenibacillaceae</taxon>
        <taxon>Paenibacillus</taxon>
    </lineage>
</organism>
<keyword evidence="3" id="KW-0813">Transport</keyword>
<comment type="caution">
    <text evidence="6">The sequence shown here is derived from an EMBL/GenBank/DDBJ whole genome shotgun (WGS) entry which is preliminary data.</text>
</comment>
<protein>
    <submittedName>
        <fullName evidence="6">Extracellular solute-binding protein</fullName>
    </submittedName>
</protein>
<reference evidence="6 7" key="1">
    <citation type="submission" date="2021-11" db="EMBL/GenBank/DDBJ databases">
        <title>Draft genome sequence of Paenibacillus profundus YoMME, a new Gram-positive bacteria with exoelectrogenic properties.</title>
        <authorList>
            <person name="Hubenova Y."/>
            <person name="Hubenova E."/>
            <person name="Manasiev Y."/>
            <person name="Peykov S."/>
            <person name="Mitov M."/>
        </authorList>
    </citation>
    <scope>NUCLEOTIDE SEQUENCE [LARGE SCALE GENOMIC DNA]</scope>
    <source>
        <strain evidence="6 7">YoMME</strain>
    </source>
</reference>
<evidence type="ECO:0000313" key="7">
    <source>
        <dbReference type="Proteomes" id="UP001199916"/>
    </source>
</evidence>
<name>A0ABS8YKH4_9BACL</name>
<dbReference type="RefSeq" id="WP_233697554.1">
    <property type="nucleotide sequence ID" value="NZ_JAJNBZ010000013.1"/>
</dbReference>
<evidence type="ECO:0000256" key="1">
    <source>
        <dbReference type="ARBA" id="ARBA00004196"/>
    </source>
</evidence>
<feature type="chain" id="PRO_5046623493" evidence="5">
    <location>
        <begin position="28"/>
        <end position="451"/>
    </location>
</feature>
<dbReference type="PANTHER" id="PTHR43649">
    <property type="entry name" value="ARABINOSE-BINDING PROTEIN-RELATED"/>
    <property type="match status" value="1"/>
</dbReference>
<dbReference type="SUPFAM" id="SSF53850">
    <property type="entry name" value="Periplasmic binding protein-like II"/>
    <property type="match status" value="1"/>
</dbReference>
<dbReference type="PROSITE" id="PS51257">
    <property type="entry name" value="PROKAR_LIPOPROTEIN"/>
    <property type="match status" value="1"/>
</dbReference>
<gene>
    <name evidence="6" type="ORF">LQV63_16715</name>
</gene>
<keyword evidence="7" id="KW-1185">Reference proteome</keyword>
<comment type="subcellular location">
    <subcellularLocation>
        <location evidence="1">Cell envelope</location>
    </subcellularLocation>
</comment>
<dbReference type="PANTHER" id="PTHR43649:SF31">
    <property type="entry name" value="SN-GLYCEROL-3-PHOSPHATE-BINDING PERIPLASMIC PROTEIN UGPB"/>
    <property type="match status" value="1"/>
</dbReference>
<evidence type="ECO:0000256" key="5">
    <source>
        <dbReference type="SAM" id="SignalP"/>
    </source>
</evidence>
<comment type="similarity">
    <text evidence="2">Belongs to the bacterial solute-binding protein 1 family.</text>
</comment>
<evidence type="ECO:0000256" key="4">
    <source>
        <dbReference type="ARBA" id="ARBA00022729"/>
    </source>
</evidence>
<dbReference type="EMBL" id="JAJNBZ010000013">
    <property type="protein sequence ID" value="MCE5170948.1"/>
    <property type="molecule type" value="Genomic_DNA"/>
</dbReference>